<evidence type="ECO:0000313" key="2">
    <source>
        <dbReference type="Proteomes" id="UP000217507"/>
    </source>
</evidence>
<proteinExistence type="predicted"/>
<reference evidence="1 2" key="1">
    <citation type="submission" date="2017-06" db="EMBL/GenBank/DDBJ databases">
        <title>Genome sequencing of cyanobaciteial culture collection at National Institute for Environmental Studies (NIES).</title>
        <authorList>
            <person name="Hirose Y."/>
            <person name="Shimura Y."/>
            <person name="Fujisawa T."/>
            <person name="Nakamura Y."/>
            <person name="Kawachi M."/>
        </authorList>
    </citation>
    <scope>NUCLEOTIDE SEQUENCE [LARGE SCALE GENOMIC DNA]</scope>
    <source>
        <strain evidence="1 2">NIES-23</strain>
        <plasmid evidence="2">Plasmid Plasmid3 dna</plasmid>
    </source>
</reference>
<dbReference type="AlphaFoldDB" id="A0A1Z4KWS4"/>
<keyword evidence="1" id="KW-0614">Plasmid</keyword>
<protein>
    <submittedName>
        <fullName evidence="1">Transposase</fullName>
    </submittedName>
</protein>
<dbReference type="Proteomes" id="UP000217507">
    <property type="component" value="Plasmid Plasmid3 dna"/>
</dbReference>
<geneLocation type="plasmid" evidence="1">
    <name>plasmid3</name>
</geneLocation>
<evidence type="ECO:0000313" key="1">
    <source>
        <dbReference type="EMBL" id="BAY73426.1"/>
    </source>
</evidence>
<dbReference type="EMBL" id="AP018219">
    <property type="protein sequence ID" value="BAY73426.1"/>
    <property type="molecule type" value="Genomic_DNA"/>
</dbReference>
<organism evidence="1 2">
    <name type="scientific">Trichormus variabilis NIES-23</name>
    <dbReference type="NCBI Taxonomy" id="1973479"/>
    <lineage>
        <taxon>Bacteria</taxon>
        <taxon>Bacillati</taxon>
        <taxon>Cyanobacteriota</taxon>
        <taxon>Cyanophyceae</taxon>
        <taxon>Nostocales</taxon>
        <taxon>Nostocaceae</taxon>
        <taxon>Trichormus</taxon>
    </lineage>
</organism>
<accession>A0A1Z4KWS4</accession>
<gene>
    <name evidence="1" type="ORF">NIES23_62540</name>
</gene>
<name>A0A1Z4KWS4_ANAVA</name>
<sequence length="303" mass="34798">MWNEYNNPRHIRTLNGVVELQLKIRRCQNKSCMRYKKAYRPEQEGSLALPQNEFGLDVIAYIGALRYQEHRSVPQIHTHLELKGICISQRTVTHLIDRYDELLSLWLKDHKRLKAIVKKQGRVILAIDGMQPEIGHEVLWVIRDCLSGEILLAKTLLSSRNEDLVALLLEVANTLDVPIDGVVSDGQQSIRKAVGLALPKIAHGLCHYHYLKEAIIPIYEADRHAKKELKKKIRGLRDIERSVTNETQEMVTIIEDYCSAVRSSITNDGHPPLEASGLKLQENLTLIEQSLERMEKKVFYHHL</sequence>